<dbReference type="EMBL" id="CP162515">
    <property type="protein sequence ID" value="XDH89702.1"/>
    <property type="molecule type" value="Genomic_DNA"/>
</dbReference>
<evidence type="ECO:0008006" key="2">
    <source>
        <dbReference type="Google" id="ProtNLM"/>
    </source>
</evidence>
<dbReference type="AlphaFoldDB" id="A0AB39AW33"/>
<accession>A0AB39AW33</accession>
<reference evidence="1" key="1">
    <citation type="submission" date="2024-07" db="EMBL/GenBank/DDBJ databases">
        <authorList>
            <person name="Jiang Y."/>
            <person name="Qin Q."/>
        </authorList>
    </citation>
    <scope>NUCLEOTIDE SEQUENCE</scope>
    <source>
        <strain evidence="1">SD03</strain>
    </source>
</reference>
<evidence type="ECO:0000313" key="1">
    <source>
        <dbReference type="EMBL" id="XDH89702.1"/>
    </source>
</evidence>
<name>A0AB39AW33_9GAMM</name>
<dbReference type="RefSeq" id="WP_368485800.1">
    <property type="nucleotide sequence ID" value="NZ_CP162515.1"/>
</dbReference>
<gene>
    <name evidence="1" type="ORF">ABZP26_17420</name>
</gene>
<proteinExistence type="predicted"/>
<sequence length="258" mass="29290">MSFSGHLSGDIYSHCWFYESTRRSFQFEGYGNICGGITAVALTAFMVESYLNLSCKLIFDLQARVNEVLDSSPSDFFDVIDDKSVKGTHINDKVAIAYGFKEQLDNLIGVFNDNLFGRKKVDFNRLCVGKSFYEIDDKIRFSPKAKFFALSEVLYADDTKKKEHRKLIEHLFNLRNSLAHGRSEFVSSSVWIEADDNSSFSSESIPPLQASWQEQCSIVNAKKAFDDSCEIIKFLSLSAFNDKYPFRMPTQIGAFLKG</sequence>
<organism evidence="1">
    <name type="scientific">Pseudoalteromonas sp. SD03</name>
    <dbReference type="NCBI Taxonomy" id="3231719"/>
    <lineage>
        <taxon>Bacteria</taxon>
        <taxon>Pseudomonadati</taxon>
        <taxon>Pseudomonadota</taxon>
        <taxon>Gammaproteobacteria</taxon>
        <taxon>Alteromonadales</taxon>
        <taxon>Pseudoalteromonadaceae</taxon>
        <taxon>Pseudoalteromonas</taxon>
    </lineage>
</organism>
<protein>
    <recommendedName>
        <fullName evidence="2">Apea-like HEPN domain-containing protein</fullName>
    </recommendedName>
</protein>